<dbReference type="EMBL" id="JACYGY010000001">
    <property type="protein sequence ID" value="MBE9463349.1"/>
    <property type="molecule type" value="Genomic_DNA"/>
</dbReference>
<organism evidence="1 2">
    <name type="scientific">Dyadobacter subterraneus</name>
    <dbReference type="NCBI Taxonomy" id="2773304"/>
    <lineage>
        <taxon>Bacteria</taxon>
        <taxon>Pseudomonadati</taxon>
        <taxon>Bacteroidota</taxon>
        <taxon>Cytophagia</taxon>
        <taxon>Cytophagales</taxon>
        <taxon>Spirosomataceae</taxon>
        <taxon>Dyadobacter</taxon>
    </lineage>
</organism>
<evidence type="ECO:0000313" key="2">
    <source>
        <dbReference type="Proteomes" id="UP000634134"/>
    </source>
</evidence>
<gene>
    <name evidence="1" type="ORF">IEE83_15800</name>
</gene>
<comment type="caution">
    <text evidence="1">The sequence shown here is derived from an EMBL/GenBank/DDBJ whole genome shotgun (WGS) entry which is preliminary data.</text>
</comment>
<sequence length="185" mass="21173">MKKGKLLLVLVALVLFYVWTKWEHKHDRPWAYSSDPEQPVLLGKWEGEFRDPNGITKHMTVEIDEPEEESGSGHYEDVKFDEAHTFKGHATITSKLGTERDRIKGGLASTDGHDIERIDFIPLDESKQIRESFNVSDTAPGGIWDGDEIKLTLMFTYRSKTGSAYSDFSDPKYKSKIPITLRRIK</sequence>
<keyword evidence="2" id="KW-1185">Reference proteome</keyword>
<protein>
    <submittedName>
        <fullName evidence="1">Uncharacterized protein</fullName>
    </submittedName>
</protein>
<dbReference type="RefSeq" id="WP_194121487.1">
    <property type="nucleotide sequence ID" value="NZ_JACYGY010000001.1"/>
</dbReference>
<reference evidence="2" key="1">
    <citation type="submission" date="2023-07" db="EMBL/GenBank/DDBJ databases">
        <title>Dyadobacter sp. nov 'subterranea' isolated from contaminted grondwater.</title>
        <authorList>
            <person name="Szabo I."/>
            <person name="Al-Omari J."/>
            <person name="Szerdahelyi S.G."/>
            <person name="Rado J."/>
        </authorList>
    </citation>
    <scope>NUCLEOTIDE SEQUENCE [LARGE SCALE GENOMIC DNA]</scope>
    <source>
        <strain evidence="2">UP-52</strain>
    </source>
</reference>
<name>A0ABR9WCZ0_9BACT</name>
<dbReference type="Proteomes" id="UP000634134">
    <property type="component" value="Unassembled WGS sequence"/>
</dbReference>
<accession>A0ABR9WCZ0</accession>
<proteinExistence type="predicted"/>
<evidence type="ECO:0000313" key="1">
    <source>
        <dbReference type="EMBL" id="MBE9463349.1"/>
    </source>
</evidence>